<evidence type="ECO:0000259" key="3">
    <source>
        <dbReference type="Pfam" id="PF00085"/>
    </source>
</evidence>
<dbReference type="CDD" id="cd02956">
    <property type="entry name" value="ybbN"/>
    <property type="match status" value="1"/>
</dbReference>
<sequence>MSDASLGSALRGAVDLSSLRNRPAAPAPGAASGAGSVPDVVMEATDQSFGQVMELSRQIPVVVDLFSARFEQSMQLSPVIEKVVRELGGRVLLAKVDVDRSPQIVQAFQVQSMPAVVALIAGRPVPMFTSVVDEEQARAVFGQLLDLAAQQGVTGSLDGAGADADEPALPPLHQEAFDAIERGDNAGAIAAYEKALKENPRDEQAAAGLAQVRLLERIAGVNLQAARQAAAENPKGLDEQFLIADLDIAGGHVDDAFDRLLDLFLATGREAAVKDRLIELFGLIGQTDPRVIAARTRLTSLLF</sequence>
<evidence type="ECO:0000313" key="5">
    <source>
        <dbReference type="Proteomes" id="UP000638043"/>
    </source>
</evidence>
<reference evidence="5" key="1">
    <citation type="journal article" date="2019" name="Int. J. Syst. Evol. Microbiol.">
        <title>The Global Catalogue of Microorganisms (GCM) 10K type strain sequencing project: providing services to taxonomists for standard genome sequencing and annotation.</title>
        <authorList>
            <consortium name="The Broad Institute Genomics Platform"/>
            <consortium name="The Broad Institute Genome Sequencing Center for Infectious Disease"/>
            <person name="Wu L."/>
            <person name="Ma J."/>
        </authorList>
    </citation>
    <scope>NUCLEOTIDE SEQUENCE [LARGE SCALE GENOMIC DNA]</scope>
    <source>
        <strain evidence="5">CGMCC 4.7181</strain>
    </source>
</reference>
<keyword evidence="5" id="KW-1185">Reference proteome</keyword>
<keyword evidence="2" id="KW-0676">Redox-active center</keyword>
<dbReference type="Pfam" id="PF14561">
    <property type="entry name" value="TPR_20"/>
    <property type="match status" value="1"/>
</dbReference>
<comment type="similarity">
    <text evidence="1">Belongs to the thioredoxin family.</text>
</comment>
<evidence type="ECO:0000256" key="2">
    <source>
        <dbReference type="ARBA" id="ARBA00023284"/>
    </source>
</evidence>
<dbReference type="PANTHER" id="PTHR45663:SF11">
    <property type="entry name" value="GEO12009P1"/>
    <property type="match status" value="1"/>
</dbReference>
<gene>
    <name evidence="4" type="ORF">GCM10010910_08880</name>
</gene>
<dbReference type="InterPro" id="IPR036249">
    <property type="entry name" value="Thioredoxin-like_sf"/>
</dbReference>
<dbReference type="RefSeq" id="WP_188700185.1">
    <property type="nucleotide sequence ID" value="NZ_BMMQ01000002.1"/>
</dbReference>
<feature type="domain" description="Thioredoxin" evidence="3">
    <location>
        <begin position="41"/>
        <end position="127"/>
    </location>
</feature>
<dbReference type="InterPro" id="IPR011990">
    <property type="entry name" value="TPR-like_helical_dom_sf"/>
</dbReference>
<dbReference type="Proteomes" id="UP000638043">
    <property type="component" value="Unassembled WGS sequence"/>
</dbReference>
<proteinExistence type="inferred from homology"/>
<comment type="caution">
    <text evidence="4">The sequence shown here is derived from an EMBL/GenBank/DDBJ whole genome shotgun (WGS) entry which is preliminary data.</text>
</comment>
<dbReference type="SUPFAM" id="SSF52833">
    <property type="entry name" value="Thioredoxin-like"/>
    <property type="match status" value="1"/>
</dbReference>
<dbReference type="PANTHER" id="PTHR45663">
    <property type="entry name" value="GEO12009P1"/>
    <property type="match status" value="1"/>
</dbReference>
<evidence type="ECO:0000313" key="4">
    <source>
        <dbReference type="EMBL" id="GGO61332.1"/>
    </source>
</evidence>
<organism evidence="4 5">
    <name type="scientific">Microbacterium nanhaiense</name>
    <dbReference type="NCBI Taxonomy" id="1301026"/>
    <lineage>
        <taxon>Bacteria</taxon>
        <taxon>Bacillati</taxon>
        <taxon>Actinomycetota</taxon>
        <taxon>Actinomycetes</taxon>
        <taxon>Micrococcales</taxon>
        <taxon>Microbacteriaceae</taxon>
        <taxon>Microbacterium</taxon>
    </lineage>
</organism>
<evidence type="ECO:0000256" key="1">
    <source>
        <dbReference type="ARBA" id="ARBA00008987"/>
    </source>
</evidence>
<dbReference type="Pfam" id="PF00085">
    <property type="entry name" value="Thioredoxin"/>
    <property type="match status" value="1"/>
</dbReference>
<accession>A0ABQ2N0D7</accession>
<dbReference type="Gene3D" id="3.40.30.10">
    <property type="entry name" value="Glutaredoxin"/>
    <property type="match status" value="1"/>
</dbReference>
<name>A0ABQ2N0D7_9MICO</name>
<dbReference type="EMBL" id="BMMQ01000002">
    <property type="protein sequence ID" value="GGO61332.1"/>
    <property type="molecule type" value="Genomic_DNA"/>
</dbReference>
<dbReference type="InterPro" id="IPR013766">
    <property type="entry name" value="Thioredoxin_domain"/>
</dbReference>
<protein>
    <submittedName>
        <fullName evidence="4">Co-chaperone YbbN</fullName>
    </submittedName>
</protein>
<dbReference type="Gene3D" id="1.25.40.10">
    <property type="entry name" value="Tetratricopeptide repeat domain"/>
    <property type="match status" value="1"/>
</dbReference>